<dbReference type="Pfam" id="PF00870">
    <property type="entry name" value="P53"/>
    <property type="match status" value="1"/>
</dbReference>
<sequence length="554" mass="61726">MKYQFWVVLSGTCSRTEKPLVRVAAIRCQKSSSSDSRVREYNASGSVEVSLSIEYIYLGWDSPVPGSFWSSSNLFVTGSALLFDLFSFLKVTETKDFIATWCCSFQIMTSEAHHPWGDSTTPATEDHPRRPLMMNMGFDPVLNNGTTPSQPHEISPLESLSPTMMWLSPEDETTLRSNLIKDGHISSDGELTIIAQREADALRAHDFTTLLKTEDEADPVVAQEMAHTSMPPGSIIVNPSMLKHEAETAESGEAGGVVTYLWQASECPNMATGVSPSTQDWSGHLGFDLRIPPASKSKDGQYSKMLHKLFINQNRVVHVHFNVRNREDMALPEGLMIRAVVIYTRPDDFGDPVHVCPSHSKDSLGQLKSPHADHLIRCNSERSMYILDPVSKRHSVVTEVNQPQPGCNEVVLGYRFMDLGSCAGGLNRRDTAVIFTLELGGNVVGRKILPLRICTCPKRDMESEEKSGKKNGMERLSDQSHEACHPGKVKIDKRQPKWVLTYGEENFQIVKNLAEGLVKKDGGDVEKWRESIKTFNDLTKKSCKRSKLSRPDAT</sequence>
<keyword evidence="17" id="KW-1185">Reference proteome</keyword>
<keyword evidence="4 11" id="KW-0479">Metal-binding</keyword>
<dbReference type="STRING" id="6832.A0A553N8C7"/>
<dbReference type="PANTHER" id="PTHR11447:SF16">
    <property type="entry name" value="P53 PROTEIN LONG FORM VARIANT 1"/>
    <property type="match status" value="1"/>
</dbReference>
<evidence type="ECO:0000256" key="4">
    <source>
        <dbReference type="ARBA" id="ARBA00022723"/>
    </source>
</evidence>
<evidence type="ECO:0000256" key="5">
    <source>
        <dbReference type="ARBA" id="ARBA00022833"/>
    </source>
</evidence>
<comment type="caution">
    <text evidence="16">The sequence shown here is derived from an EMBL/GenBank/DDBJ whole genome shotgun (WGS) entry which is preliminary data.</text>
</comment>
<keyword evidence="6" id="KW-0805">Transcription regulation</keyword>
<dbReference type="Proteomes" id="UP000318571">
    <property type="component" value="Chromosome 8"/>
</dbReference>
<evidence type="ECO:0000313" key="17">
    <source>
        <dbReference type="Proteomes" id="UP000318571"/>
    </source>
</evidence>
<feature type="region of interest" description="Disordered" evidence="14">
    <location>
        <begin position="460"/>
        <end position="488"/>
    </location>
</feature>
<evidence type="ECO:0000256" key="8">
    <source>
        <dbReference type="ARBA" id="ARBA00023159"/>
    </source>
</evidence>
<evidence type="ECO:0000256" key="11">
    <source>
        <dbReference type="PIRSR" id="PIRSR602117-1"/>
    </source>
</evidence>
<feature type="binding site" evidence="11">
    <location>
        <position position="356"/>
    </location>
    <ligand>
        <name>Zn(2+)</name>
        <dbReference type="ChEBI" id="CHEBI:29105"/>
    </ligand>
</feature>
<evidence type="ECO:0000256" key="7">
    <source>
        <dbReference type="ARBA" id="ARBA00023125"/>
    </source>
</evidence>
<feature type="cross-link" description="Glycyl lysine isopeptide (Lys-Gly) (interchain with G-Cter in ubiquitin)" evidence="13">
    <location>
        <position position="470"/>
    </location>
</feature>
<protein>
    <recommendedName>
        <fullName evidence="15">p53 DNA-binding domain-containing protein</fullName>
    </recommendedName>
</protein>
<dbReference type="InterPro" id="IPR011615">
    <property type="entry name" value="p53_DNA-bd"/>
</dbReference>
<dbReference type="InterPro" id="IPR012346">
    <property type="entry name" value="p53/RUNT-type_TF_DNA-bd_sf"/>
</dbReference>
<keyword evidence="10" id="KW-0539">Nucleus</keyword>
<dbReference type="GO" id="GO:0006915">
    <property type="term" value="P:apoptotic process"/>
    <property type="evidence" value="ECO:0007669"/>
    <property type="project" value="UniProtKB-KW"/>
</dbReference>
<name>A0A553N8C7_TIGCA</name>
<organism evidence="16 17">
    <name type="scientific">Tigriopus californicus</name>
    <name type="common">Marine copepod</name>
    <dbReference type="NCBI Taxonomy" id="6832"/>
    <lineage>
        <taxon>Eukaryota</taxon>
        <taxon>Metazoa</taxon>
        <taxon>Ecdysozoa</taxon>
        <taxon>Arthropoda</taxon>
        <taxon>Crustacea</taxon>
        <taxon>Multicrustacea</taxon>
        <taxon>Hexanauplia</taxon>
        <taxon>Copepoda</taxon>
        <taxon>Harpacticoida</taxon>
        <taxon>Harpacticidae</taxon>
        <taxon>Tigriopus</taxon>
    </lineage>
</organism>
<feature type="binding site" evidence="11">
    <location>
        <position position="422"/>
    </location>
    <ligand>
        <name>Zn(2+)</name>
        <dbReference type="ChEBI" id="CHEBI:29105"/>
    </ligand>
</feature>
<dbReference type="GO" id="GO:0005634">
    <property type="term" value="C:nucleus"/>
    <property type="evidence" value="ECO:0007669"/>
    <property type="project" value="UniProtKB-SubCell"/>
</dbReference>
<keyword evidence="8" id="KW-0010">Activator</keyword>
<dbReference type="GO" id="GO:0046872">
    <property type="term" value="F:metal ion binding"/>
    <property type="evidence" value="ECO:0007669"/>
    <property type="project" value="UniProtKB-KW"/>
</dbReference>
<dbReference type="Gene3D" id="2.60.40.720">
    <property type="match status" value="1"/>
</dbReference>
<dbReference type="EMBL" id="VCGU01000459">
    <property type="protein sequence ID" value="TRY61673.1"/>
    <property type="molecule type" value="Genomic_DNA"/>
</dbReference>
<proteinExistence type="inferred from homology"/>
<comment type="similarity">
    <text evidence="2">Belongs to the p53 family.</text>
</comment>
<evidence type="ECO:0000256" key="2">
    <source>
        <dbReference type="ARBA" id="ARBA00006167"/>
    </source>
</evidence>
<evidence type="ECO:0000259" key="15">
    <source>
        <dbReference type="Pfam" id="PF00870"/>
    </source>
</evidence>
<keyword evidence="9" id="KW-0804">Transcription</keyword>
<evidence type="ECO:0000313" key="16">
    <source>
        <dbReference type="EMBL" id="TRY61673.1"/>
    </source>
</evidence>
<reference evidence="16 17" key="1">
    <citation type="journal article" date="2018" name="Nat. Ecol. Evol.">
        <title>Genomic signatures of mitonuclear coevolution across populations of Tigriopus californicus.</title>
        <authorList>
            <person name="Barreto F.S."/>
            <person name="Watson E.T."/>
            <person name="Lima T.G."/>
            <person name="Willett C.S."/>
            <person name="Edmands S."/>
            <person name="Li W."/>
            <person name="Burton R.S."/>
        </authorList>
    </citation>
    <scope>NUCLEOTIDE SEQUENCE [LARGE SCALE GENOMIC DNA]</scope>
    <source>
        <strain evidence="16 17">San Diego</strain>
    </source>
</reference>
<comment type="subcellular location">
    <subcellularLocation>
        <location evidence="1">Nucleus</location>
    </subcellularLocation>
</comment>
<feature type="site" description="Interaction with DNA" evidence="12">
    <location>
        <position position="296"/>
    </location>
</feature>
<feature type="domain" description="p53 DNA-binding" evidence="15">
    <location>
        <begin position="278"/>
        <end position="467"/>
    </location>
</feature>
<evidence type="ECO:0000256" key="13">
    <source>
        <dbReference type="PIRSR" id="PIRSR602117-3"/>
    </source>
</evidence>
<evidence type="ECO:0000256" key="12">
    <source>
        <dbReference type="PIRSR" id="PIRSR602117-2"/>
    </source>
</evidence>
<dbReference type="CDD" id="cd08367">
    <property type="entry name" value="P53"/>
    <property type="match status" value="1"/>
</dbReference>
<evidence type="ECO:0000256" key="10">
    <source>
        <dbReference type="ARBA" id="ARBA00023242"/>
    </source>
</evidence>
<dbReference type="PRINTS" id="PR00386">
    <property type="entry name" value="P53SUPPRESSR"/>
</dbReference>
<dbReference type="SUPFAM" id="SSF49417">
    <property type="entry name" value="p53-like transcription factors"/>
    <property type="match status" value="1"/>
</dbReference>
<keyword evidence="5 11" id="KW-0862">Zinc</keyword>
<gene>
    <name evidence="16" type="ORF">TCAL_07971</name>
</gene>
<dbReference type="InterPro" id="IPR002117">
    <property type="entry name" value="p53_tumour_suppressor"/>
</dbReference>
<dbReference type="GO" id="GO:0000978">
    <property type="term" value="F:RNA polymerase II cis-regulatory region sequence-specific DNA binding"/>
    <property type="evidence" value="ECO:0007669"/>
    <property type="project" value="TreeGrafter"/>
</dbReference>
<dbReference type="InterPro" id="IPR008967">
    <property type="entry name" value="p53-like_TF_DNA-bd_sf"/>
</dbReference>
<keyword evidence="3" id="KW-0053">Apoptosis</keyword>
<accession>A0A553N8C7</accession>
<evidence type="ECO:0000256" key="14">
    <source>
        <dbReference type="SAM" id="MobiDB-lite"/>
    </source>
</evidence>
<evidence type="ECO:0000256" key="3">
    <source>
        <dbReference type="ARBA" id="ARBA00022703"/>
    </source>
</evidence>
<keyword evidence="7" id="KW-0238">DNA-binding</keyword>
<evidence type="ECO:0000256" key="9">
    <source>
        <dbReference type="ARBA" id="ARBA00023163"/>
    </source>
</evidence>
<comment type="cofactor">
    <cofactor evidence="11">
        <name>Zn(2+)</name>
        <dbReference type="ChEBI" id="CHEBI:29105"/>
    </cofactor>
    <text evidence="11">Binds 1 zinc ion per subunit.</text>
</comment>
<dbReference type="GO" id="GO:0000981">
    <property type="term" value="F:DNA-binding transcription factor activity, RNA polymerase II-specific"/>
    <property type="evidence" value="ECO:0007669"/>
    <property type="project" value="TreeGrafter"/>
</dbReference>
<evidence type="ECO:0000256" key="1">
    <source>
        <dbReference type="ARBA" id="ARBA00004123"/>
    </source>
</evidence>
<dbReference type="PANTHER" id="PTHR11447">
    <property type="entry name" value="CELLULAR TUMOR ANTIGEN P53"/>
    <property type="match status" value="1"/>
</dbReference>
<feature type="binding site" evidence="11">
    <location>
        <position position="359"/>
    </location>
    <ligand>
        <name>Zn(2+)</name>
        <dbReference type="ChEBI" id="CHEBI:29105"/>
    </ligand>
</feature>
<evidence type="ECO:0000256" key="6">
    <source>
        <dbReference type="ARBA" id="ARBA00023015"/>
    </source>
</evidence>
<dbReference type="AlphaFoldDB" id="A0A553N8C7"/>